<evidence type="ECO:0000313" key="1">
    <source>
        <dbReference type="EMBL" id="GFE62999.1"/>
    </source>
</evidence>
<organism evidence="1 2">
    <name type="scientific">Litoreibacter roseus</name>
    <dbReference type="NCBI Taxonomy" id="2601869"/>
    <lineage>
        <taxon>Bacteria</taxon>
        <taxon>Pseudomonadati</taxon>
        <taxon>Pseudomonadota</taxon>
        <taxon>Alphaproteobacteria</taxon>
        <taxon>Rhodobacterales</taxon>
        <taxon>Roseobacteraceae</taxon>
        <taxon>Litoreibacter</taxon>
    </lineage>
</organism>
<dbReference type="EMBL" id="BLJE01000001">
    <property type="protein sequence ID" value="GFE62999.1"/>
    <property type="molecule type" value="Genomic_DNA"/>
</dbReference>
<evidence type="ECO:0008006" key="3">
    <source>
        <dbReference type="Google" id="ProtNLM"/>
    </source>
</evidence>
<comment type="caution">
    <text evidence="1">The sequence shown here is derived from an EMBL/GenBank/DDBJ whole genome shotgun (WGS) entry which is preliminary data.</text>
</comment>
<reference evidence="1 2" key="1">
    <citation type="submission" date="2019-12" db="EMBL/GenBank/DDBJ databases">
        <title>Litoreibacter badius sp. nov., a novel bacteriochlorophyll a-containing bacterium in the genus Litoreibacter.</title>
        <authorList>
            <person name="Kanamuro M."/>
            <person name="Takabe Y."/>
            <person name="Mori K."/>
            <person name="Takaichi S."/>
            <person name="Hanada S."/>
        </authorList>
    </citation>
    <scope>NUCLEOTIDE SEQUENCE [LARGE SCALE GENOMIC DNA]</scope>
    <source>
        <strain evidence="1 2">K6</strain>
    </source>
</reference>
<name>A0A6N6JC73_9RHOB</name>
<sequence>MTTPRLTKAQRIARDKLNEYLWHASNEAEITVALRQEVPEAWYRLEKDLDVAEKKVKVTLMLDESVAKFFRGMGAGYQARINRILGTWAQMKIMGALEWEAKLDEILSEGVRAKQADGKLRRAAEEG</sequence>
<dbReference type="OrthoDB" id="361944at2"/>
<dbReference type="RefSeq" id="WP_159803990.1">
    <property type="nucleotide sequence ID" value="NZ_BLJE01000001.1"/>
</dbReference>
<gene>
    <name evidence="1" type="ORF">KIN_00730</name>
</gene>
<proteinExistence type="predicted"/>
<dbReference type="InterPro" id="IPR025528">
    <property type="entry name" value="BrnA_antitoxin"/>
</dbReference>
<dbReference type="Pfam" id="PF14384">
    <property type="entry name" value="BrnA_antitoxin"/>
    <property type="match status" value="1"/>
</dbReference>
<keyword evidence="2" id="KW-1185">Reference proteome</keyword>
<accession>A0A6N6JC73</accession>
<protein>
    <recommendedName>
        <fullName evidence="3">BrnA antitoxin of type II toxin-antitoxin system</fullName>
    </recommendedName>
</protein>
<dbReference type="AlphaFoldDB" id="A0A6N6JC73"/>
<evidence type="ECO:0000313" key="2">
    <source>
        <dbReference type="Proteomes" id="UP000436822"/>
    </source>
</evidence>
<dbReference type="Proteomes" id="UP000436822">
    <property type="component" value="Unassembled WGS sequence"/>
</dbReference>